<dbReference type="OrthoDB" id="10587022at2759"/>
<sequence>MDFLQCKGRFYTPEILCLHLQQRHNLPTYITTISFSKDEEFKRFLEEFTGGELSFERFLRTGLCGTYKCNRLLGRRDAILRIVKPMRGYVSSYYDEDYNCCSKAAPANGPFIREGGLCPAFVSSKRIGERLEVKVCDWHLHGPVIPKRALEKIQNLYVAKKLPVPLIRMIMQGATEEFCTKGSDFDMNIRDLCEQHFEFLCNSVNTKDTSSLKLSSTVLTEFERRCYVQYMKSLTLTQQNLQPEYRSITTEFQPSTPRSITQSNDDVGGNEENRMEVRLYAVVFLKRLPSIRNDESAQAVEAATLASSPRHHIYSAYHVSSLSF</sequence>
<feature type="compositionally biased region" description="Polar residues" evidence="1">
    <location>
        <begin position="252"/>
        <end position="265"/>
    </location>
</feature>
<evidence type="ECO:0000313" key="2">
    <source>
        <dbReference type="EMBL" id="EYC05696.1"/>
    </source>
</evidence>
<gene>
    <name evidence="2" type="primary">Acey_s0080.g1319</name>
    <name evidence="2" type="ORF">Y032_0080g1319</name>
</gene>
<feature type="region of interest" description="Disordered" evidence="1">
    <location>
        <begin position="252"/>
        <end position="271"/>
    </location>
</feature>
<reference evidence="3" key="1">
    <citation type="journal article" date="2015" name="Nat. Genet.">
        <title>The genome and transcriptome of the zoonotic hookworm Ancylostoma ceylanicum identify infection-specific gene families.</title>
        <authorList>
            <person name="Schwarz E.M."/>
            <person name="Hu Y."/>
            <person name="Antoshechkin I."/>
            <person name="Miller M.M."/>
            <person name="Sternberg P.W."/>
            <person name="Aroian R.V."/>
        </authorList>
    </citation>
    <scope>NUCLEOTIDE SEQUENCE</scope>
    <source>
        <strain evidence="3">HY135</strain>
    </source>
</reference>
<dbReference type="EMBL" id="JARK01001416">
    <property type="protein sequence ID" value="EYC05696.1"/>
    <property type="molecule type" value="Genomic_DNA"/>
</dbReference>
<name>A0A016TSG1_9BILA</name>
<keyword evidence="3" id="KW-1185">Reference proteome</keyword>
<proteinExistence type="predicted"/>
<evidence type="ECO:0000256" key="1">
    <source>
        <dbReference type="SAM" id="MobiDB-lite"/>
    </source>
</evidence>
<dbReference type="AlphaFoldDB" id="A0A016TSG1"/>
<comment type="caution">
    <text evidence="2">The sequence shown here is derived from an EMBL/GenBank/DDBJ whole genome shotgun (WGS) entry which is preliminary data.</text>
</comment>
<accession>A0A016TSG1</accession>
<dbReference type="Proteomes" id="UP000024635">
    <property type="component" value="Unassembled WGS sequence"/>
</dbReference>
<evidence type="ECO:0000313" key="3">
    <source>
        <dbReference type="Proteomes" id="UP000024635"/>
    </source>
</evidence>
<protein>
    <submittedName>
        <fullName evidence="2">Uncharacterized protein</fullName>
    </submittedName>
</protein>
<organism evidence="2 3">
    <name type="scientific">Ancylostoma ceylanicum</name>
    <dbReference type="NCBI Taxonomy" id="53326"/>
    <lineage>
        <taxon>Eukaryota</taxon>
        <taxon>Metazoa</taxon>
        <taxon>Ecdysozoa</taxon>
        <taxon>Nematoda</taxon>
        <taxon>Chromadorea</taxon>
        <taxon>Rhabditida</taxon>
        <taxon>Rhabditina</taxon>
        <taxon>Rhabditomorpha</taxon>
        <taxon>Strongyloidea</taxon>
        <taxon>Ancylostomatidae</taxon>
        <taxon>Ancylostomatinae</taxon>
        <taxon>Ancylostoma</taxon>
    </lineage>
</organism>